<dbReference type="SMART" id="SM00922">
    <property type="entry name" value="MR_MLE"/>
    <property type="match status" value="1"/>
</dbReference>
<dbReference type="Proteomes" id="UP001196870">
    <property type="component" value="Unassembled WGS sequence"/>
</dbReference>
<dbReference type="SFLD" id="SFLDG00179">
    <property type="entry name" value="mandelate_racemase"/>
    <property type="match status" value="1"/>
</dbReference>
<accession>A0ABS5EVR7</accession>
<dbReference type="CDD" id="cd03316">
    <property type="entry name" value="MR_like"/>
    <property type="match status" value="1"/>
</dbReference>
<organism evidence="3 4">
    <name type="scientific">Plastoroseomonas hellenica</name>
    <dbReference type="NCBI Taxonomy" id="2687306"/>
    <lineage>
        <taxon>Bacteria</taxon>
        <taxon>Pseudomonadati</taxon>
        <taxon>Pseudomonadota</taxon>
        <taxon>Alphaproteobacteria</taxon>
        <taxon>Acetobacterales</taxon>
        <taxon>Acetobacteraceae</taxon>
        <taxon>Plastoroseomonas</taxon>
    </lineage>
</organism>
<dbReference type="Gene3D" id="3.30.390.10">
    <property type="entry name" value="Enolase-like, N-terminal domain"/>
    <property type="match status" value="1"/>
</dbReference>
<dbReference type="SFLD" id="SFLDS00001">
    <property type="entry name" value="Enolase"/>
    <property type="match status" value="1"/>
</dbReference>
<dbReference type="PANTHER" id="PTHR48080">
    <property type="entry name" value="D-GALACTONATE DEHYDRATASE-RELATED"/>
    <property type="match status" value="1"/>
</dbReference>
<name>A0ABS5EVR7_9PROT</name>
<dbReference type="EMBL" id="JAAGBB010000008">
    <property type="protein sequence ID" value="MBR0664392.1"/>
    <property type="molecule type" value="Genomic_DNA"/>
</dbReference>
<dbReference type="InterPro" id="IPR029017">
    <property type="entry name" value="Enolase-like_N"/>
</dbReference>
<keyword evidence="4" id="KW-1185">Reference proteome</keyword>
<dbReference type="Pfam" id="PF13378">
    <property type="entry name" value="MR_MLE_C"/>
    <property type="match status" value="1"/>
</dbReference>
<sequence length="379" mass="41416">MKIKEIRAVPLSFRVPEGRVVRHGIGAAVKRDMVLVRVLTECGVVGWGEAHHGRGPTSIADLINNTLSHFVLGRSAASPVDAWSAVYARHIASHGQGAGTLIALSGIDMALWDARGRYFGMPCWQLMGGTDKPIPAYAGGITLGFQPVDSLVQEVAGFVAQGFRAVKLRFGETLDIDLARLTAVRRAFPDLTLMVDLNCSYTLQDFRRAAPVLEEMRVYWVEEPFPAHDHRPYREARAMLHACPLAAGENHYGRFEFHRLLEDGSVGILQPDLSKSGGPTECLRIANMASAWKLPVCPHSSASPLNFFAAIHLLGSIDNGAWYEFDAAIDNPYRDELCSAKPILDEAGCVRANHRPGWGVEVDEAVAQRLFAIPGPGFI</sequence>
<dbReference type="InterPro" id="IPR013342">
    <property type="entry name" value="Mandelate_racemase_C"/>
</dbReference>
<keyword evidence="1" id="KW-0456">Lyase</keyword>
<dbReference type="InterPro" id="IPR013341">
    <property type="entry name" value="Mandelate_racemase_N_dom"/>
</dbReference>
<reference evidence="4" key="1">
    <citation type="journal article" date="2021" name="Syst. Appl. Microbiol.">
        <title>Roseomonas hellenica sp. nov., isolated from roots of wild-growing Alkanna tinctoria.</title>
        <authorList>
            <person name="Rat A."/>
            <person name="Naranjo H.D."/>
            <person name="Lebbe L."/>
            <person name="Cnockaert M."/>
            <person name="Krigas N."/>
            <person name="Grigoriadou K."/>
            <person name="Maloupa E."/>
            <person name="Willems A."/>
        </authorList>
    </citation>
    <scope>NUCLEOTIDE SEQUENCE [LARGE SCALE GENOMIC DNA]</scope>
    <source>
        <strain evidence="4">LMG 31523</strain>
    </source>
</reference>
<evidence type="ECO:0000259" key="2">
    <source>
        <dbReference type="SMART" id="SM00922"/>
    </source>
</evidence>
<dbReference type="Pfam" id="PF02746">
    <property type="entry name" value="MR_MLE_N"/>
    <property type="match status" value="1"/>
</dbReference>
<dbReference type="Gene3D" id="3.20.20.120">
    <property type="entry name" value="Enolase-like C-terminal domain"/>
    <property type="match status" value="1"/>
</dbReference>
<dbReference type="PANTHER" id="PTHR48080:SF2">
    <property type="entry name" value="D-GALACTONATE DEHYDRATASE"/>
    <property type="match status" value="1"/>
</dbReference>
<protein>
    <submittedName>
        <fullName evidence="3">Mandelate racemase/muconate lactonizing enzyme family protein</fullName>
    </submittedName>
</protein>
<proteinExistence type="predicted"/>
<evidence type="ECO:0000256" key="1">
    <source>
        <dbReference type="ARBA" id="ARBA00023239"/>
    </source>
</evidence>
<evidence type="ECO:0000313" key="3">
    <source>
        <dbReference type="EMBL" id="MBR0664392.1"/>
    </source>
</evidence>
<feature type="domain" description="Mandelate racemase/muconate lactonizing enzyme C-terminal" evidence="2">
    <location>
        <begin position="148"/>
        <end position="243"/>
    </location>
</feature>
<gene>
    <name evidence="3" type="ORF">GXW71_08500</name>
</gene>
<dbReference type="InterPro" id="IPR029065">
    <property type="entry name" value="Enolase_C-like"/>
</dbReference>
<dbReference type="SUPFAM" id="SSF51604">
    <property type="entry name" value="Enolase C-terminal domain-like"/>
    <property type="match status" value="1"/>
</dbReference>
<evidence type="ECO:0000313" key="4">
    <source>
        <dbReference type="Proteomes" id="UP001196870"/>
    </source>
</evidence>
<dbReference type="InterPro" id="IPR034593">
    <property type="entry name" value="DgoD-like"/>
</dbReference>
<dbReference type="InterPro" id="IPR036849">
    <property type="entry name" value="Enolase-like_C_sf"/>
</dbReference>
<comment type="caution">
    <text evidence="3">The sequence shown here is derived from an EMBL/GenBank/DDBJ whole genome shotgun (WGS) entry which is preliminary data.</text>
</comment>
<dbReference type="SUPFAM" id="SSF54826">
    <property type="entry name" value="Enolase N-terminal domain-like"/>
    <property type="match status" value="1"/>
</dbReference>